<dbReference type="Pfam" id="PF00149">
    <property type="entry name" value="Metallophos"/>
    <property type="match status" value="1"/>
</dbReference>
<feature type="region of interest" description="Disordered" evidence="5">
    <location>
        <begin position="572"/>
        <end position="597"/>
    </location>
</feature>
<dbReference type="InterPro" id="IPR033308">
    <property type="entry name" value="PGAP5/Cdc1/Ted1"/>
</dbReference>
<dbReference type="InterPro" id="IPR004843">
    <property type="entry name" value="Calcineurin-like_PHP"/>
</dbReference>
<keyword evidence="2 6" id="KW-0812">Transmembrane</keyword>
<feature type="domain" description="Calcineurin-like phosphoesterase" evidence="7">
    <location>
        <begin position="125"/>
        <end position="263"/>
    </location>
</feature>
<keyword evidence="9" id="KW-1185">Reference proteome</keyword>
<dbReference type="PANTHER" id="PTHR13315:SF4">
    <property type="entry name" value="METALLOPHOSPHOESTERASE, ISOFORM E"/>
    <property type="match status" value="1"/>
</dbReference>
<evidence type="ECO:0000259" key="7">
    <source>
        <dbReference type="Pfam" id="PF00149"/>
    </source>
</evidence>
<dbReference type="GeneID" id="70251255"/>
<feature type="transmembrane region" description="Helical" evidence="6">
    <location>
        <begin position="525"/>
        <end position="549"/>
    </location>
</feature>
<proteinExistence type="predicted"/>
<sequence>MSYAYSRGGPGAASNRSYYDEYDEEEETLLWRASIAVYSYARHSASESIEDVKSRFGYGRRPRKLKPFWQEVGSTLKAALCVANFLAAIWIFTLWWGERTVFQETISQCYWDSWEKWPENATPHHIVFIADPQLVDPHTYPGRPWPLSTLTVKFTDQYMRRAFSLIERQLVPDSVLFLGDLFDGGREWSTATSTSPEEQYRKYGDKFWIKEYNRFSKIFFRQWNQPPVHSAGEARGRKLIASLPGNHDLGFGSGVQDAVRRRFQAYFGQGNRVDILGNHTFVSIDTVSLSAMDQPDPKTGSSGIGAGDGHLPNEEIWSPTENWLREVKDMKARVETEELRLQRNQSEGFKFKSGIQGGSTDTIIQKAEIESQGFPTVLLTHVPLYRKPATPCGPLRERFPPSSTDPIPEQDERNALKINGGYQYQNVLTPTISNEIVSKIGSDISHVYSGDDHDYCEIVHREFSGSPKEITVKSLSWAMGVRHPGFVMTTLWNPIDLNTGKSLDNAPTATIQNHLCLLPDQLGVFIRYALVFCLTIAVLFVRAVVMVFLSFGKSPEYEPTLPFTEQDHLHMRSGSRSAVPPSLSVTSATSGGDARLSNRNSARDLAALDSTKSHHIDEDVYSSTQRYDELKNGNLHDDDDKWKSKVSLKRQSGRGCTGPASTTSIFTRELKSSIKHVAFIVFPFYFWLIFRW</sequence>
<dbReference type="EMBL" id="JAJTJA010000011">
    <property type="protein sequence ID" value="KAH8692086.1"/>
    <property type="molecule type" value="Genomic_DNA"/>
</dbReference>
<organism evidence="8 9">
    <name type="scientific">Talaromyces proteolyticus</name>
    <dbReference type="NCBI Taxonomy" id="1131652"/>
    <lineage>
        <taxon>Eukaryota</taxon>
        <taxon>Fungi</taxon>
        <taxon>Dikarya</taxon>
        <taxon>Ascomycota</taxon>
        <taxon>Pezizomycotina</taxon>
        <taxon>Eurotiomycetes</taxon>
        <taxon>Eurotiomycetidae</taxon>
        <taxon>Eurotiales</taxon>
        <taxon>Trichocomaceae</taxon>
        <taxon>Talaromyces</taxon>
        <taxon>Talaromyces sect. Bacilispori</taxon>
    </lineage>
</organism>
<evidence type="ECO:0000256" key="6">
    <source>
        <dbReference type="SAM" id="Phobius"/>
    </source>
</evidence>
<comment type="caution">
    <text evidence="8">The sequence shown here is derived from an EMBL/GenBank/DDBJ whole genome shotgun (WGS) entry which is preliminary data.</text>
</comment>
<evidence type="ECO:0000313" key="8">
    <source>
        <dbReference type="EMBL" id="KAH8692086.1"/>
    </source>
</evidence>
<dbReference type="GO" id="GO:0005783">
    <property type="term" value="C:endoplasmic reticulum"/>
    <property type="evidence" value="ECO:0007669"/>
    <property type="project" value="TreeGrafter"/>
</dbReference>
<evidence type="ECO:0000313" key="9">
    <source>
        <dbReference type="Proteomes" id="UP001201262"/>
    </source>
</evidence>
<dbReference type="Proteomes" id="UP001201262">
    <property type="component" value="Unassembled WGS sequence"/>
</dbReference>
<dbReference type="RefSeq" id="XP_046068083.1">
    <property type="nucleotide sequence ID" value="XM_046220968.1"/>
</dbReference>
<dbReference type="InterPro" id="IPR029052">
    <property type="entry name" value="Metallo-depent_PP-like"/>
</dbReference>
<gene>
    <name evidence="8" type="ORF">BGW36DRAFT_431317</name>
</gene>
<evidence type="ECO:0000256" key="3">
    <source>
        <dbReference type="ARBA" id="ARBA00022989"/>
    </source>
</evidence>
<accession>A0AAD4KHX9</accession>
<evidence type="ECO:0000256" key="5">
    <source>
        <dbReference type="SAM" id="MobiDB-lite"/>
    </source>
</evidence>
<name>A0AAD4KHX9_9EURO</name>
<evidence type="ECO:0000256" key="1">
    <source>
        <dbReference type="ARBA" id="ARBA00004141"/>
    </source>
</evidence>
<feature type="region of interest" description="Disordered" evidence="5">
    <location>
        <begin position="293"/>
        <end position="315"/>
    </location>
</feature>
<reference evidence="8" key="1">
    <citation type="submission" date="2021-12" db="EMBL/GenBank/DDBJ databases">
        <title>Convergent genome expansion in fungi linked to evolution of root-endophyte symbiosis.</title>
        <authorList>
            <consortium name="DOE Joint Genome Institute"/>
            <person name="Ke Y.-H."/>
            <person name="Bonito G."/>
            <person name="Liao H.-L."/>
            <person name="Looney B."/>
            <person name="Rojas-Flechas A."/>
            <person name="Nash J."/>
            <person name="Hameed K."/>
            <person name="Schadt C."/>
            <person name="Martin F."/>
            <person name="Crous P.W."/>
            <person name="Miettinen O."/>
            <person name="Magnuson J.K."/>
            <person name="Labbe J."/>
            <person name="Jacobson D."/>
            <person name="Doktycz M.J."/>
            <person name="Veneault-Fourrey C."/>
            <person name="Kuo A."/>
            <person name="Mondo S."/>
            <person name="Calhoun S."/>
            <person name="Riley R."/>
            <person name="Ohm R."/>
            <person name="LaButti K."/>
            <person name="Andreopoulos B."/>
            <person name="Pangilinan J."/>
            <person name="Nolan M."/>
            <person name="Tritt A."/>
            <person name="Clum A."/>
            <person name="Lipzen A."/>
            <person name="Daum C."/>
            <person name="Barry K."/>
            <person name="Grigoriev I.V."/>
            <person name="Vilgalys R."/>
        </authorList>
    </citation>
    <scope>NUCLEOTIDE SEQUENCE</scope>
    <source>
        <strain evidence="8">PMI_201</strain>
    </source>
</reference>
<feature type="transmembrane region" description="Helical" evidence="6">
    <location>
        <begin position="673"/>
        <end position="690"/>
    </location>
</feature>
<dbReference type="AlphaFoldDB" id="A0AAD4KHX9"/>
<evidence type="ECO:0000256" key="4">
    <source>
        <dbReference type="ARBA" id="ARBA00023136"/>
    </source>
</evidence>
<dbReference type="GO" id="GO:0016787">
    <property type="term" value="F:hydrolase activity"/>
    <property type="evidence" value="ECO:0007669"/>
    <property type="project" value="InterPro"/>
</dbReference>
<dbReference type="GO" id="GO:0016020">
    <property type="term" value="C:membrane"/>
    <property type="evidence" value="ECO:0007669"/>
    <property type="project" value="UniProtKB-SubCell"/>
</dbReference>
<dbReference type="PANTHER" id="PTHR13315">
    <property type="entry name" value="METALLO PHOSPHOESTERASE RELATED"/>
    <property type="match status" value="1"/>
</dbReference>
<comment type="subcellular location">
    <subcellularLocation>
        <location evidence="1">Membrane</location>
        <topology evidence="1">Multi-pass membrane protein</topology>
    </subcellularLocation>
</comment>
<dbReference type="SUPFAM" id="SSF56300">
    <property type="entry name" value="Metallo-dependent phosphatases"/>
    <property type="match status" value="1"/>
</dbReference>
<evidence type="ECO:0000256" key="2">
    <source>
        <dbReference type="ARBA" id="ARBA00022692"/>
    </source>
</evidence>
<protein>
    <submittedName>
        <fullName evidence="8">Manganese ion homeostasis</fullName>
    </submittedName>
</protein>
<keyword evidence="4 6" id="KW-0472">Membrane</keyword>
<keyword evidence="3 6" id="KW-1133">Transmembrane helix</keyword>
<dbReference type="GO" id="GO:0006506">
    <property type="term" value="P:GPI anchor biosynthetic process"/>
    <property type="evidence" value="ECO:0007669"/>
    <property type="project" value="InterPro"/>
</dbReference>